<feature type="region of interest" description="Disordered" evidence="1">
    <location>
        <begin position="277"/>
        <end position="300"/>
    </location>
</feature>
<feature type="transmembrane region" description="Helical" evidence="2">
    <location>
        <begin position="216"/>
        <end position="238"/>
    </location>
</feature>
<evidence type="ECO:0000259" key="3">
    <source>
        <dbReference type="Pfam" id="PF01578"/>
    </source>
</evidence>
<feature type="compositionally biased region" description="Low complexity" evidence="1">
    <location>
        <begin position="286"/>
        <end position="300"/>
    </location>
</feature>
<feature type="transmembrane region" description="Helical" evidence="2">
    <location>
        <begin position="132"/>
        <end position="154"/>
    </location>
</feature>
<gene>
    <name evidence="4" type="ORF">Enr8_28070</name>
</gene>
<keyword evidence="5" id="KW-1185">Reference proteome</keyword>
<dbReference type="Proteomes" id="UP000318878">
    <property type="component" value="Unassembled WGS sequence"/>
</dbReference>
<protein>
    <submittedName>
        <fullName evidence="4">Cytochrome C assembly protein</fullName>
    </submittedName>
</protein>
<evidence type="ECO:0000256" key="2">
    <source>
        <dbReference type="SAM" id="Phobius"/>
    </source>
</evidence>
<feature type="transmembrane region" description="Helical" evidence="2">
    <location>
        <begin position="34"/>
        <end position="52"/>
    </location>
</feature>
<evidence type="ECO:0000313" key="4">
    <source>
        <dbReference type="EMBL" id="TWT32991.1"/>
    </source>
</evidence>
<feature type="transmembrane region" description="Helical" evidence="2">
    <location>
        <begin position="6"/>
        <end position="27"/>
    </location>
</feature>
<feature type="transmembrane region" description="Helical" evidence="2">
    <location>
        <begin position="92"/>
        <end position="112"/>
    </location>
</feature>
<dbReference type="OrthoDB" id="257620at2"/>
<keyword evidence="2" id="KW-0812">Transmembrane</keyword>
<feature type="transmembrane region" description="Helical" evidence="2">
    <location>
        <begin position="185"/>
        <end position="204"/>
    </location>
</feature>
<feature type="transmembrane region" description="Helical" evidence="2">
    <location>
        <begin position="67"/>
        <end position="85"/>
    </location>
</feature>
<sequence>MLSGITIFCFAASYGVALLLEIVRLFFRAQMRAILSVGFMAAGLIAHTIYLVGEQNGLVEAGPISSWHHWCLIVAWVLAATYLAMSLTNPQTALGLFMIPPILLLLGMAYWMDQVAPFDPQNRVRPLQIIHGVLLLAGTATVFLGFATGIMYLIQSYRLKHKMLQREGFKLPSLEWLQNFNRRTMIVSTCLLAGGLLAGVLLKIDRETSSFPWSDPVVWSSGLLFLWLVAATTFELIYKPARQGQKIAYLTLANFLFLGLVLGLILFGPTQHARAANGQATKQPIEQPAPVAPPTEEAPA</sequence>
<dbReference type="Pfam" id="PF01578">
    <property type="entry name" value="Cytochrom_C_asm"/>
    <property type="match status" value="1"/>
</dbReference>
<feature type="domain" description="Cytochrome c assembly protein" evidence="3">
    <location>
        <begin position="72"/>
        <end position="260"/>
    </location>
</feature>
<dbReference type="GO" id="GO:0017004">
    <property type="term" value="P:cytochrome complex assembly"/>
    <property type="evidence" value="ECO:0007669"/>
    <property type="project" value="InterPro"/>
</dbReference>
<dbReference type="EMBL" id="SJPF01000003">
    <property type="protein sequence ID" value="TWT32991.1"/>
    <property type="molecule type" value="Genomic_DNA"/>
</dbReference>
<feature type="transmembrane region" description="Helical" evidence="2">
    <location>
        <begin position="247"/>
        <end position="267"/>
    </location>
</feature>
<organism evidence="4 5">
    <name type="scientific">Blastopirellula retiformator</name>
    <dbReference type="NCBI Taxonomy" id="2527970"/>
    <lineage>
        <taxon>Bacteria</taxon>
        <taxon>Pseudomonadati</taxon>
        <taxon>Planctomycetota</taxon>
        <taxon>Planctomycetia</taxon>
        <taxon>Pirellulales</taxon>
        <taxon>Pirellulaceae</taxon>
        <taxon>Blastopirellula</taxon>
    </lineage>
</organism>
<dbReference type="GO" id="GO:0020037">
    <property type="term" value="F:heme binding"/>
    <property type="evidence" value="ECO:0007669"/>
    <property type="project" value="InterPro"/>
</dbReference>
<reference evidence="4 5" key="1">
    <citation type="submission" date="2019-02" db="EMBL/GenBank/DDBJ databases">
        <title>Deep-cultivation of Planctomycetes and their phenomic and genomic characterization uncovers novel biology.</title>
        <authorList>
            <person name="Wiegand S."/>
            <person name="Jogler M."/>
            <person name="Boedeker C."/>
            <person name="Pinto D."/>
            <person name="Vollmers J."/>
            <person name="Rivas-Marin E."/>
            <person name="Kohn T."/>
            <person name="Peeters S.H."/>
            <person name="Heuer A."/>
            <person name="Rast P."/>
            <person name="Oberbeckmann S."/>
            <person name="Bunk B."/>
            <person name="Jeske O."/>
            <person name="Meyerdierks A."/>
            <person name="Storesund J.E."/>
            <person name="Kallscheuer N."/>
            <person name="Luecker S."/>
            <person name="Lage O.M."/>
            <person name="Pohl T."/>
            <person name="Merkel B.J."/>
            <person name="Hornburger P."/>
            <person name="Mueller R.-W."/>
            <person name="Bruemmer F."/>
            <person name="Labrenz M."/>
            <person name="Spormann A.M."/>
            <person name="Op Den Camp H."/>
            <person name="Overmann J."/>
            <person name="Amann R."/>
            <person name="Jetten M.S.M."/>
            <person name="Mascher T."/>
            <person name="Medema M.H."/>
            <person name="Devos D.P."/>
            <person name="Kaster A.-K."/>
            <person name="Ovreas L."/>
            <person name="Rohde M."/>
            <person name="Galperin M.Y."/>
            <person name="Jogler C."/>
        </authorList>
    </citation>
    <scope>NUCLEOTIDE SEQUENCE [LARGE SCALE GENOMIC DNA]</scope>
    <source>
        <strain evidence="4 5">Enr8</strain>
    </source>
</reference>
<comment type="caution">
    <text evidence="4">The sequence shown here is derived from an EMBL/GenBank/DDBJ whole genome shotgun (WGS) entry which is preliminary data.</text>
</comment>
<keyword evidence="2" id="KW-0472">Membrane</keyword>
<name>A0A5C5V3N1_9BACT</name>
<proteinExistence type="predicted"/>
<keyword evidence="2" id="KW-1133">Transmembrane helix</keyword>
<dbReference type="AlphaFoldDB" id="A0A5C5V3N1"/>
<evidence type="ECO:0000256" key="1">
    <source>
        <dbReference type="SAM" id="MobiDB-lite"/>
    </source>
</evidence>
<dbReference type="RefSeq" id="WP_146432432.1">
    <property type="nucleotide sequence ID" value="NZ_SJPF01000003.1"/>
</dbReference>
<dbReference type="InterPro" id="IPR002541">
    <property type="entry name" value="Cyt_c_assembly"/>
</dbReference>
<accession>A0A5C5V3N1</accession>
<evidence type="ECO:0000313" key="5">
    <source>
        <dbReference type="Proteomes" id="UP000318878"/>
    </source>
</evidence>